<evidence type="ECO:0000313" key="6">
    <source>
        <dbReference type="EMBL" id="NUU63003.1"/>
    </source>
</evidence>
<evidence type="ECO:0000256" key="2">
    <source>
        <dbReference type="ARBA" id="ARBA00022448"/>
    </source>
</evidence>
<dbReference type="GO" id="GO:0015833">
    <property type="term" value="P:peptide transport"/>
    <property type="evidence" value="ECO:0007669"/>
    <property type="project" value="InterPro"/>
</dbReference>
<dbReference type="Gene3D" id="3.40.50.300">
    <property type="entry name" value="P-loop containing nucleotide triphosphate hydrolases"/>
    <property type="match status" value="2"/>
</dbReference>
<dbReference type="FunFam" id="3.40.50.300:FF:000016">
    <property type="entry name" value="Oligopeptide ABC transporter ATP-binding component"/>
    <property type="match status" value="2"/>
</dbReference>
<dbReference type="InterPro" id="IPR017871">
    <property type="entry name" value="ABC_transporter-like_CS"/>
</dbReference>
<dbReference type="PANTHER" id="PTHR43776:SF7">
    <property type="entry name" value="D,D-DIPEPTIDE TRANSPORT ATP-BINDING PROTEIN DDPF-RELATED"/>
    <property type="match status" value="1"/>
</dbReference>
<dbReference type="GO" id="GO:0005524">
    <property type="term" value="F:ATP binding"/>
    <property type="evidence" value="ECO:0007669"/>
    <property type="project" value="UniProtKB-KW"/>
</dbReference>
<gene>
    <name evidence="6" type="ORF">HPT30_21875</name>
</gene>
<organism evidence="6 7">
    <name type="scientific">Paenibacillus agri</name>
    <dbReference type="NCBI Taxonomy" id="2744309"/>
    <lineage>
        <taxon>Bacteria</taxon>
        <taxon>Bacillati</taxon>
        <taxon>Bacillota</taxon>
        <taxon>Bacilli</taxon>
        <taxon>Bacillales</taxon>
        <taxon>Paenibacillaceae</taxon>
        <taxon>Paenibacillus</taxon>
    </lineage>
</organism>
<name>A0A850EP03_9BACL</name>
<keyword evidence="4 6" id="KW-0067">ATP-binding</keyword>
<dbReference type="InterPro" id="IPR050319">
    <property type="entry name" value="ABC_transp_ATP-bind"/>
</dbReference>
<dbReference type="EMBL" id="JABWCS010000217">
    <property type="protein sequence ID" value="NUU63003.1"/>
    <property type="molecule type" value="Genomic_DNA"/>
</dbReference>
<keyword evidence="3" id="KW-0547">Nucleotide-binding</keyword>
<dbReference type="NCBIfam" id="TIGR01727">
    <property type="entry name" value="oligo_HPY"/>
    <property type="match status" value="2"/>
</dbReference>
<dbReference type="PROSITE" id="PS00211">
    <property type="entry name" value="ABC_TRANSPORTER_1"/>
    <property type="match status" value="2"/>
</dbReference>
<evidence type="ECO:0000256" key="3">
    <source>
        <dbReference type="ARBA" id="ARBA00022741"/>
    </source>
</evidence>
<dbReference type="InterPro" id="IPR013563">
    <property type="entry name" value="Oligopep_ABC_C"/>
</dbReference>
<sequence>MTRPLLEIESLKVEFQASGGTLVPIADVSFDIGRGETVCLVGESGSGKTITSKAIMRLTDFDRGRIAAGSVKLDGQELTTLPQNLLRAIRGKKIAMIFQEPMAAFDPVFTIGAQLVETIRRHDKRSVKEARIHAEELLRRVGFPEPKLRLAQYPNELSGGMLQRAMIAMALACGPELLIADEPTTALDVTIQAQILKLLNELKAEYGMSILLITHDLGIAAEMADRMIVMYAGRIVEQAPAARLFQQPHHPYTAGLLRSITTMDSDRSAALYTIEGTPPNVAEFPSGCRFHPRCPLATDQCRTEVPALAGEDGHEAACWHTDKLLNGQDIDQEADRRTVLLGDSGTIAESHKTSFPSVAAEALTKAPPLFEVSGLTKHYPVKGPFGLTKAVVHAVDDVSFTIRKGETFGLVGESGSGKSTLGRVLIQLEQASAGRVLFSGEDLTDMNAARRRDVRRDMQMIFQDPYGSVNPRWTIGETIAEPLVVHESMPAAQRKQRVEELLQLVGLNPAWADRYPHEFSGGQRQRIGIARAIALQPKFVLADEAVSALDVSVQAQIVNLMQNLQSTLGLTYVFIAHGLNIVRHVSSRIGVMYLGKLVEVAPADELFQHPAHPYTAALIASIPWPDPSRKREFVSIQGEIPSPMSPPSGCRFHTRCPVATARCREEEPKLADIGSGHAAACHYPL</sequence>
<feature type="domain" description="ABC transporter" evidence="5">
    <location>
        <begin position="6"/>
        <end position="257"/>
    </location>
</feature>
<dbReference type="GO" id="GO:0055085">
    <property type="term" value="P:transmembrane transport"/>
    <property type="evidence" value="ECO:0007669"/>
    <property type="project" value="UniProtKB-ARBA"/>
</dbReference>
<feature type="domain" description="ABC transporter" evidence="5">
    <location>
        <begin position="370"/>
        <end position="619"/>
    </location>
</feature>
<dbReference type="GO" id="GO:0016887">
    <property type="term" value="F:ATP hydrolysis activity"/>
    <property type="evidence" value="ECO:0007669"/>
    <property type="project" value="InterPro"/>
</dbReference>
<reference evidence="6" key="1">
    <citation type="submission" date="2020-06" db="EMBL/GenBank/DDBJ databases">
        <title>Paenibacillus sp. nov., isolated from soil.</title>
        <authorList>
            <person name="Seo Y.L."/>
        </authorList>
    </citation>
    <scope>NUCLEOTIDE SEQUENCE [LARGE SCALE GENOMIC DNA]</scope>
    <source>
        <strain evidence="6">JW14</strain>
    </source>
</reference>
<dbReference type="Proteomes" id="UP000564806">
    <property type="component" value="Unassembled WGS sequence"/>
</dbReference>
<comment type="caution">
    <text evidence="6">The sequence shown here is derived from an EMBL/GenBank/DDBJ whole genome shotgun (WGS) entry which is preliminary data.</text>
</comment>
<keyword evidence="2" id="KW-0813">Transport</keyword>
<dbReference type="PROSITE" id="PS50893">
    <property type="entry name" value="ABC_TRANSPORTER_2"/>
    <property type="match status" value="2"/>
</dbReference>
<dbReference type="InterPro" id="IPR003439">
    <property type="entry name" value="ABC_transporter-like_ATP-bd"/>
</dbReference>
<dbReference type="InterPro" id="IPR027417">
    <property type="entry name" value="P-loop_NTPase"/>
</dbReference>
<protein>
    <submittedName>
        <fullName evidence="6">ABC transporter ATP-binding protein</fullName>
    </submittedName>
</protein>
<dbReference type="SMART" id="SM00382">
    <property type="entry name" value="AAA"/>
    <property type="match status" value="2"/>
</dbReference>
<evidence type="ECO:0000259" key="5">
    <source>
        <dbReference type="PROSITE" id="PS50893"/>
    </source>
</evidence>
<dbReference type="CDD" id="cd03257">
    <property type="entry name" value="ABC_NikE_OppD_transporters"/>
    <property type="match status" value="2"/>
</dbReference>
<evidence type="ECO:0000256" key="4">
    <source>
        <dbReference type="ARBA" id="ARBA00022840"/>
    </source>
</evidence>
<dbReference type="NCBIfam" id="NF008453">
    <property type="entry name" value="PRK11308.1"/>
    <property type="match status" value="2"/>
</dbReference>
<dbReference type="Pfam" id="PF08352">
    <property type="entry name" value="oligo_HPY"/>
    <property type="match status" value="2"/>
</dbReference>
<dbReference type="InterPro" id="IPR003593">
    <property type="entry name" value="AAA+_ATPase"/>
</dbReference>
<evidence type="ECO:0000256" key="1">
    <source>
        <dbReference type="ARBA" id="ARBA00005417"/>
    </source>
</evidence>
<dbReference type="PANTHER" id="PTHR43776">
    <property type="entry name" value="TRANSPORT ATP-BINDING PROTEIN"/>
    <property type="match status" value="1"/>
</dbReference>
<accession>A0A850EP03</accession>
<dbReference type="Pfam" id="PF00005">
    <property type="entry name" value="ABC_tran"/>
    <property type="match status" value="2"/>
</dbReference>
<dbReference type="NCBIfam" id="NF007739">
    <property type="entry name" value="PRK10419.1"/>
    <property type="match status" value="2"/>
</dbReference>
<evidence type="ECO:0000313" key="7">
    <source>
        <dbReference type="Proteomes" id="UP000564806"/>
    </source>
</evidence>
<proteinExistence type="inferred from homology"/>
<keyword evidence="7" id="KW-1185">Reference proteome</keyword>
<dbReference type="SUPFAM" id="SSF52540">
    <property type="entry name" value="P-loop containing nucleoside triphosphate hydrolases"/>
    <property type="match status" value="2"/>
</dbReference>
<dbReference type="AlphaFoldDB" id="A0A850EP03"/>
<comment type="similarity">
    <text evidence="1">Belongs to the ABC transporter superfamily.</text>
</comment>
<dbReference type="RefSeq" id="WP_175373442.1">
    <property type="nucleotide sequence ID" value="NZ_JABWCS010000217.1"/>
</dbReference>